<accession>A0A158DNP0</accession>
<dbReference type="EMBL" id="FCOF02000085">
    <property type="protein sequence ID" value="SAK96251.1"/>
    <property type="molecule type" value="Genomic_DNA"/>
</dbReference>
<dbReference type="OrthoDB" id="8854508at2"/>
<keyword evidence="2" id="KW-1185">Reference proteome</keyword>
<comment type="caution">
    <text evidence="1">The sequence shown here is derived from an EMBL/GenBank/DDBJ whole genome shotgun (WGS) entry which is preliminary data.</text>
</comment>
<evidence type="ECO:0000313" key="1">
    <source>
        <dbReference type="EMBL" id="SAK96251.1"/>
    </source>
</evidence>
<reference evidence="1" key="1">
    <citation type="submission" date="2016-01" db="EMBL/GenBank/DDBJ databases">
        <authorList>
            <person name="Peeters C."/>
        </authorList>
    </citation>
    <scope>NUCLEOTIDE SEQUENCE [LARGE SCALE GENOMIC DNA]</scope>
    <source>
        <strain evidence="1">LMG 29318</strain>
    </source>
</reference>
<evidence type="ECO:0000313" key="2">
    <source>
        <dbReference type="Proteomes" id="UP000054870"/>
    </source>
</evidence>
<dbReference type="Proteomes" id="UP000054870">
    <property type="component" value="Unassembled WGS sequence"/>
</dbReference>
<proteinExistence type="predicted"/>
<sequence length="300" mass="33649">MPQSMQQLDIFADSRDVGLRNDVVEHLQRRHAVDARASLTELASEYPDDSALPAMTALVRELENESSRPLTDHAELTSVFRHLEEDVMPAAQRVLPAKDIQAWSTACWRSLAQRAAPLGFCATHSESHAAPLWLRAGNWAAATDAVNTIESWWRIPSPLAWMTQARYQAGGLDAAWPLFAELAWLAPSRFAALIAGLRDASLDALRRRFDADFSGTGEIEDYMWFPAWLVVVKPALASRLGEARVQRDLPASRATALLGEVLRREHEGDQYELVTLREELSRLHTGLFDAYMATRKVQHR</sequence>
<dbReference type="AlphaFoldDB" id="A0A158DNP0"/>
<protein>
    <submittedName>
        <fullName evidence="1">Uncharacterized protein</fullName>
    </submittedName>
</protein>
<gene>
    <name evidence="1" type="ORF">AWB75_06998</name>
</gene>
<name>A0A158DNP0_9BURK</name>
<organism evidence="1 2">
    <name type="scientific">Caballeronia catudaia</name>
    <dbReference type="NCBI Taxonomy" id="1777136"/>
    <lineage>
        <taxon>Bacteria</taxon>
        <taxon>Pseudomonadati</taxon>
        <taxon>Pseudomonadota</taxon>
        <taxon>Betaproteobacteria</taxon>
        <taxon>Burkholderiales</taxon>
        <taxon>Burkholderiaceae</taxon>
        <taxon>Caballeronia</taxon>
    </lineage>
</organism>